<dbReference type="PANTHER" id="PTHR11489">
    <property type="entry name" value="40S RIBOSOMAL PROTEIN SA"/>
    <property type="match status" value="1"/>
</dbReference>
<reference evidence="9 10" key="1">
    <citation type="submission" date="2022-05" db="EMBL/GenBank/DDBJ databases">
        <authorList>
            <consortium name="Genoscope - CEA"/>
            <person name="William W."/>
        </authorList>
    </citation>
    <scope>NUCLEOTIDE SEQUENCE [LARGE SCALE GENOMIC DNA]</scope>
</reference>
<gene>
    <name evidence="9" type="ORF">PLOB_00005550</name>
</gene>
<organism evidence="9 10">
    <name type="scientific">Porites lobata</name>
    <dbReference type="NCBI Taxonomy" id="104759"/>
    <lineage>
        <taxon>Eukaryota</taxon>
        <taxon>Metazoa</taxon>
        <taxon>Cnidaria</taxon>
        <taxon>Anthozoa</taxon>
        <taxon>Hexacorallia</taxon>
        <taxon>Scleractinia</taxon>
        <taxon>Fungiina</taxon>
        <taxon>Poritidae</taxon>
        <taxon>Porites</taxon>
    </lineage>
</organism>
<comment type="function">
    <text evidence="6">Required for the assembly and/or stability of the 40S ribosomal subunit. Required for the processing of the 20S rRNA-precursor to mature 18S rRNA in a late step of the maturation of 40S ribosomal subunits.</text>
</comment>
<proteinExistence type="inferred from homology"/>
<dbReference type="SUPFAM" id="SSF52313">
    <property type="entry name" value="Ribosomal protein S2"/>
    <property type="match status" value="1"/>
</dbReference>
<dbReference type="Gene3D" id="3.40.50.10490">
    <property type="entry name" value="Glucose-6-phosphate isomerase like protein, domain 1"/>
    <property type="match status" value="1"/>
</dbReference>
<evidence type="ECO:0000256" key="5">
    <source>
        <dbReference type="ARBA" id="ARBA00023274"/>
    </source>
</evidence>
<feature type="compositionally biased region" description="Basic and acidic residues" evidence="8">
    <location>
        <begin position="292"/>
        <end position="302"/>
    </location>
</feature>
<keyword evidence="4 6" id="KW-0689">Ribosomal protein</keyword>
<dbReference type="PROSITE" id="PS00963">
    <property type="entry name" value="RIBOSOMAL_S2_2"/>
    <property type="match status" value="1"/>
</dbReference>
<protein>
    <recommendedName>
        <fullName evidence="6">Small ribosomal subunit protein uS2</fullName>
    </recommendedName>
</protein>
<evidence type="ECO:0000313" key="10">
    <source>
        <dbReference type="Proteomes" id="UP001159405"/>
    </source>
</evidence>
<evidence type="ECO:0000256" key="3">
    <source>
        <dbReference type="ARBA" id="ARBA00022490"/>
    </source>
</evidence>
<evidence type="ECO:0000256" key="6">
    <source>
        <dbReference type="HAMAP-Rule" id="MF_03015"/>
    </source>
</evidence>
<dbReference type="Proteomes" id="UP001159405">
    <property type="component" value="Unassembled WGS sequence"/>
</dbReference>
<keyword evidence="5 6" id="KW-0687">Ribonucleoprotein</keyword>
<dbReference type="PROSITE" id="PS00962">
    <property type="entry name" value="RIBOSOMAL_S2_1"/>
    <property type="match status" value="1"/>
</dbReference>
<dbReference type="NCBIfam" id="TIGR01012">
    <property type="entry name" value="uS2_euk_arch"/>
    <property type="match status" value="1"/>
</dbReference>
<dbReference type="Pfam" id="PF00318">
    <property type="entry name" value="Ribosomal_S2"/>
    <property type="match status" value="2"/>
</dbReference>
<evidence type="ECO:0000256" key="7">
    <source>
        <dbReference type="RuleBase" id="RU003631"/>
    </source>
</evidence>
<dbReference type="HAMAP" id="MF_03015">
    <property type="entry name" value="Ribosomal_S2_euk"/>
    <property type="match status" value="1"/>
</dbReference>
<accession>A0ABN8QF98</accession>
<comment type="caution">
    <text evidence="9">The sequence shown here is derived from an EMBL/GenBank/DDBJ whole genome shotgun (WGS) entry which is preliminary data.</text>
</comment>
<dbReference type="InterPro" id="IPR018130">
    <property type="entry name" value="Ribosomal_uS2_CS"/>
</dbReference>
<comment type="subcellular location">
    <subcellularLocation>
        <location evidence="1 6">Cytoplasm</location>
    </subcellularLocation>
</comment>
<comment type="similarity">
    <text evidence="2 6 7">Belongs to the universal ribosomal protein uS2 family.</text>
</comment>
<dbReference type="PRINTS" id="PR00395">
    <property type="entry name" value="RIBOSOMALS2"/>
</dbReference>
<dbReference type="EMBL" id="CALNXK010000124">
    <property type="protein sequence ID" value="CAH3162941.1"/>
    <property type="molecule type" value="Genomic_DNA"/>
</dbReference>
<keyword evidence="10" id="KW-1185">Reference proteome</keyword>
<dbReference type="CDD" id="cd01425">
    <property type="entry name" value="RPS2"/>
    <property type="match status" value="1"/>
</dbReference>
<evidence type="ECO:0000256" key="2">
    <source>
        <dbReference type="ARBA" id="ARBA00006242"/>
    </source>
</evidence>
<sequence>MSGGIEALQLKEEDVTKLLAAGVHLGSSNVDYQMESYVFKRKPDGVHIINLRKTWEKLLLAARIIVGIENPADVCVISARPYGQRAILKFASHTGATAVAGRFTPGTFTNQIQAAFKEPRLLVVCDPRTDQQPVTEASYVNIPVIGFCNTDSPLCHVDVAIPCNNKGAHSVGLMWWLLAREVLRMRGSISRQHPWDIMPDLYFYRDPEDVEKDVMEREQEEQVQPATTYASDWAGTVDQGAGEWGAEQMGVPAVPSGVVGGEDWGASTKEWGSEGPAAPSKDWADVPVPSKDWGDPAPKEWGAEEVQPSSDWGTSVADATSGGAEWA</sequence>
<dbReference type="InterPro" id="IPR005707">
    <property type="entry name" value="Ribosomal_uS2_euk/arc"/>
</dbReference>
<dbReference type="InterPro" id="IPR001865">
    <property type="entry name" value="Ribosomal_uS2"/>
</dbReference>
<evidence type="ECO:0000313" key="9">
    <source>
        <dbReference type="EMBL" id="CAH3162941.1"/>
    </source>
</evidence>
<comment type="subunit">
    <text evidence="6">Component of the small ribosomal subunit. Mature ribosomes consist of a small (40S) and a large (60S) subunit. The 40S subunit contains about 33 different proteins and 1 molecule of RNA (18S). The 60S subunit contains about 49 different proteins and 3 molecules of RNA (28S, 5.8S and 5S). Interacts with ribosomal protein S21.</text>
</comment>
<dbReference type="InterPro" id="IPR023591">
    <property type="entry name" value="Ribosomal_uS2_flav_dom_sf"/>
</dbReference>
<evidence type="ECO:0000256" key="1">
    <source>
        <dbReference type="ARBA" id="ARBA00004496"/>
    </source>
</evidence>
<evidence type="ECO:0000256" key="4">
    <source>
        <dbReference type="ARBA" id="ARBA00022980"/>
    </source>
</evidence>
<feature type="region of interest" description="Disordered" evidence="8">
    <location>
        <begin position="260"/>
        <end position="327"/>
    </location>
</feature>
<dbReference type="InterPro" id="IPR027498">
    <property type="entry name" value="Ribosomal_uS2_euk"/>
</dbReference>
<name>A0ABN8QF98_9CNID</name>
<keyword evidence="3 6" id="KW-0963">Cytoplasm</keyword>
<evidence type="ECO:0000256" key="8">
    <source>
        <dbReference type="SAM" id="MobiDB-lite"/>
    </source>
</evidence>